<reference evidence="2 3" key="1">
    <citation type="submission" date="2018-06" db="EMBL/GenBank/DDBJ databases">
        <authorList>
            <consortium name="Pathogen Informatics"/>
            <person name="Doyle S."/>
        </authorList>
    </citation>
    <scope>NUCLEOTIDE SEQUENCE [LARGE SCALE GENOMIC DNA]</scope>
    <source>
        <strain evidence="2 3">NCTC13028</strain>
    </source>
</reference>
<name>A0A2X2VYX9_CLOCO</name>
<protein>
    <submittedName>
        <fullName evidence="2">Putative AAA-ATPase</fullName>
    </submittedName>
</protein>
<evidence type="ECO:0000313" key="2">
    <source>
        <dbReference type="EMBL" id="SQB36212.1"/>
    </source>
</evidence>
<dbReference type="InterPro" id="IPR018631">
    <property type="entry name" value="AAA-ATPase-like_dom"/>
</dbReference>
<accession>A0A2X2VYX9</accession>
<organism evidence="2 3">
    <name type="scientific">Clostridium cochlearium</name>
    <dbReference type="NCBI Taxonomy" id="1494"/>
    <lineage>
        <taxon>Bacteria</taxon>
        <taxon>Bacillati</taxon>
        <taxon>Bacillota</taxon>
        <taxon>Clostridia</taxon>
        <taxon>Eubacteriales</taxon>
        <taxon>Clostridiaceae</taxon>
        <taxon>Clostridium</taxon>
    </lineage>
</organism>
<dbReference type="EMBL" id="UAWC01000026">
    <property type="protein sequence ID" value="SQB36212.1"/>
    <property type="molecule type" value="Genomic_DNA"/>
</dbReference>
<gene>
    <name evidence="2" type="ORF">NCTC13028_02447</name>
</gene>
<evidence type="ECO:0000313" key="3">
    <source>
        <dbReference type="Proteomes" id="UP000250223"/>
    </source>
</evidence>
<dbReference type="AlphaFoldDB" id="A0A2X2VYX9"/>
<dbReference type="PANTHER" id="PTHR34825:SF2">
    <property type="entry name" value="AAA-ATPASE-LIKE DOMAIN-CONTAINING PROTEIN"/>
    <property type="match status" value="1"/>
</dbReference>
<dbReference type="Proteomes" id="UP000250223">
    <property type="component" value="Unassembled WGS sequence"/>
</dbReference>
<evidence type="ECO:0000259" key="1">
    <source>
        <dbReference type="Pfam" id="PF09820"/>
    </source>
</evidence>
<dbReference type="Pfam" id="PF08011">
    <property type="entry name" value="PDDEXK_9"/>
    <property type="match status" value="1"/>
</dbReference>
<proteinExistence type="predicted"/>
<dbReference type="InterPro" id="IPR012547">
    <property type="entry name" value="PDDEXK_9"/>
</dbReference>
<dbReference type="PANTHER" id="PTHR34825">
    <property type="entry name" value="CONSERVED PROTEIN, WITH A WEAK D-GALACTARATE DEHYDRATASE/ALTRONATE HYDROLASE DOMAIN"/>
    <property type="match status" value="1"/>
</dbReference>
<feature type="domain" description="AAA-ATPase-like" evidence="1">
    <location>
        <begin position="19"/>
        <end position="238"/>
    </location>
</feature>
<sequence>MVGIENKFRSVNKIMKRIPYGISNFEVLRKENYLYVDKTSYIEILDRYAPYQFFIRPRRFGKSLFISTLENYYDINKKDKFEELFGDLYIGKNPTEKRNKFLVWKISFAGIDAGHGEEELRKSFNSKVILSAIGFLNQYSNLLGENTIPKEVDSAEMVVQYISLLASKIKLPVFVLIDEYDNFANELITGGKQSTYESILHGEGFVKVFYKAIKDATMDNFNRIFMTGVSPIMLDDLTSGFNITMNYTLDRDLNAMMGFTREELSWIMDEVNIKDTELRKKICTDMTTYYDGYKFNKKADSVFNPDMSMYFLNKYLAYNEYPEEMIDNNVKTDYGKVNQLAYNFNDTEGLEEIMTKGETSTMLVDRFNIHTMYSVKENFKSLLFYLGMLTIKGQGPLGTVLRVPNYVIKTIYWEQYFQRMNLEYNIQPQDIRIAVNEMRSYGNIEPLAKIIGEILEDLSNRDLMQMDEKHIKMMFLTLLGIDSTYFIQSEAENNKGYVDIMLKRKIQYKDITKFQWIIELKYIKESERNTLEKVKEEGLKQLKGYVESKIVKEQLGEEGLKKALIIVVGKKDIYTEIIPET</sequence>
<dbReference type="Pfam" id="PF09820">
    <property type="entry name" value="AAA-ATPase_like"/>
    <property type="match status" value="1"/>
</dbReference>